<comment type="subcellular location">
    <subcellularLocation>
        <location evidence="1">Membrane</location>
    </subcellularLocation>
</comment>
<evidence type="ECO:0000256" key="3">
    <source>
        <dbReference type="SAM" id="Phobius"/>
    </source>
</evidence>
<reference evidence="4" key="1">
    <citation type="journal article" date="2018" name="Nat. Plants">
        <title>Whole-genome landscape of Medicago truncatula symbiotic genes.</title>
        <authorList>
            <person name="Pecrix Y."/>
            <person name="Gamas P."/>
            <person name="Carrere S."/>
        </authorList>
    </citation>
    <scope>NUCLEOTIDE SEQUENCE</scope>
    <source>
        <tissue evidence="4">Leaves</tissue>
    </source>
</reference>
<proteinExistence type="predicted"/>
<dbReference type="Proteomes" id="UP000265566">
    <property type="component" value="Chromosome 7"/>
</dbReference>
<protein>
    <recommendedName>
        <fullName evidence="5">Late embryogenesis abundant protein LEA-2 subgroup domain-containing protein</fullName>
    </recommendedName>
</protein>
<dbReference type="InterPro" id="IPR044839">
    <property type="entry name" value="NDR1-like"/>
</dbReference>
<keyword evidence="2 3" id="KW-0472">Membrane</keyword>
<dbReference type="AlphaFoldDB" id="A0A396GV79"/>
<evidence type="ECO:0000256" key="2">
    <source>
        <dbReference type="ARBA" id="ARBA00023136"/>
    </source>
</evidence>
<accession>A0A396GV79</accession>
<feature type="transmembrane region" description="Helical" evidence="3">
    <location>
        <begin position="6"/>
        <end position="25"/>
    </location>
</feature>
<dbReference type="EMBL" id="PSQE01000007">
    <property type="protein sequence ID" value="RHN45002.1"/>
    <property type="molecule type" value="Genomic_DNA"/>
</dbReference>
<dbReference type="PANTHER" id="PTHR31234:SF55">
    <property type="entry name" value="LATE EMBRYOGENESIS ABUNDANT (LEA) HYDROXYPROLINE-RICH GLYCOPROTEIN FAMILY"/>
    <property type="match status" value="1"/>
</dbReference>
<name>A0A396GV79_MEDTR</name>
<comment type="caution">
    <text evidence="4">The sequence shown here is derived from an EMBL/GenBank/DDBJ whole genome shotgun (WGS) entry which is preliminary data.</text>
</comment>
<sequence length="194" mass="22282">MKCIHWLFISIVIYFIFIIGFTLHLPRITLHLPTLPHVIPKFEVSSASLYSLNINSSRISAEWDVTLNVLNPKYWLDVSYKVVSVGVHYNSKHAQDHLGAILLDSFFHGSNDNVTLGVRFNMTVHVDDKVATDIVVSRSRGRVKFGILLSLLVNYSDMFYFYRGRPLKVYCDPLYFVLSPRSPNWVLLHGLTCH</sequence>
<keyword evidence="3" id="KW-0812">Transmembrane</keyword>
<gene>
    <name evidence="4" type="ORF">MtrunA17_Chr7g0225541</name>
</gene>
<evidence type="ECO:0008006" key="5">
    <source>
        <dbReference type="Google" id="ProtNLM"/>
    </source>
</evidence>
<dbReference type="GO" id="GO:0098542">
    <property type="term" value="P:defense response to other organism"/>
    <property type="evidence" value="ECO:0007669"/>
    <property type="project" value="InterPro"/>
</dbReference>
<evidence type="ECO:0000313" key="4">
    <source>
        <dbReference type="EMBL" id="RHN45002.1"/>
    </source>
</evidence>
<dbReference type="PANTHER" id="PTHR31234">
    <property type="entry name" value="LATE EMBRYOGENESIS ABUNDANT (LEA) HYDROXYPROLINE-RICH GLYCOPROTEIN FAMILY"/>
    <property type="match status" value="1"/>
</dbReference>
<evidence type="ECO:0000256" key="1">
    <source>
        <dbReference type="ARBA" id="ARBA00004370"/>
    </source>
</evidence>
<dbReference type="GO" id="GO:0016020">
    <property type="term" value="C:membrane"/>
    <property type="evidence" value="ECO:0007669"/>
    <property type="project" value="UniProtKB-SubCell"/>
</dbReference>
<dbReference type="Gramene" id="rna39195">
    <property type="protein sequence ID" value="RHN45002.1"/>
    <property type="gene ID" value="gene39195"/>
</dbReference>
<keyword evidence="3" id="KW-1133">Transmembrane helix</keyword>
<organism evidence="4">
    <name type="scientific">Medicago truncatula</name>
    <name type="common">Barrel medic</name>
    <name type="synonym">Medicago tribuloides</name>
    <dbReference type="NCBI Taxonomy" id="3880"/>
    <lineage>
        <taxon>Eukaryota</taxon>
        <taxon>Viridiplantae</taxon>
        <taxon>Streptophyta</taxon>
        <taxon>Embryophyta</taxon>
        <taxon>Tracheophyta</taxon>
        <taxon>Spermatophyta</taxon>
        <taxon>Magnoliopsida</taxon>
        <taxon>eudicotyledons</taxon>
        <taxon>Gunneridae</taxon>
        <taxon>Pentapetalae</taxon>
        <taxon>rosids</taxon>
        <taxon>fabids</taxon>
        <taxon>Fabales</taxon>
        <taxon>Fabaceae</taxon>
        <taxon>Papilionoideae</taxon>
        <taxon>50 kb inversion clade</taxon>
        <taxon>NPAAA clade</taxon>
        <taxon>Hologalegina</taxon>
        <taxon>IRL clade</taxon>
        <taxon>Trifolieae</taxon>
        <taxon>Medicago</taxon>
    </lineage>
</organism>